<protein>
    <submittedName>
        <fullName evidence="2">Uncharacterized protein</fullName>
    </submittedName>
</protein>
<evidence type="ECO:0000313" key="2">
    <source>
        <dbReference type="EMBL" id="KAF1766566.1"/>
    </source>
</evidence>
<feature type="transmembrane region" description="Helical" evidence="1">
    <location>
        <begin position="208"/>
        <end position="231"/>
    </location>
</feature>
<comment type="caution">
    <text evidence="2">The sequence shown here is derived from an EMBL/GenBank/DDBJ whole genome shotgun (WGS) entry which is preliminary data.</text>
</comment>
<dbReference type="RefSeq" id="XP_003113605.2">
    <property type="nucleotide sequence ID" value="XM_003113557.2"/>
</dbReference>
<gene>
    <name evidence="2" type="ORF">GCK72_006523</name>
</gene>
<sequence>MPEKLTVTRISDCSNHFKGQIKAGTMKVEVPESLKKSRCYYQHDWIFCVCNNTYCNSPQYWPLMFARFSHESPPATRRLPGAFADAKKMIKEHGLNVTINKNEKKSFRDNLRCFVWFSDTVNQEELNPPFYLYNYITTVHRAPPLADALTNDPALRKDSDWGTIQDHTVTKLHIPEKEPYEDGTHETDPDYKTYPHEMKQDQENSERAVTFLSIGLAVCIVAFGGTNFFLYKICQRIRDHSQFTRVDDRRARGRYTRCFKTPKLPTEFVKISGKELKNVDMEAGPSVK</sequence>
<accession>A0A6A5HIQ3</accession>
<name>A0A6A5HIQ3_CAERE</name>
<reference evidence="2 3" key="1">
    <citation type="submission" date="2019-12" db="EMBL/GenBank/DDBJ databases">
        <title>Chromosome-level assembly of the Caenorhabditis remanei genome.</title>
        <authorList>
            <person name="Teterina A.A."/>
            <person name="Willis J.H."/>
            <person name="Phillips P.C."/>
        </authorList>
    </citation>
    <scope>NUCLEOTIDE SEQUENCE [LARGE SCALE GENOMIC DNA]</scope>
    <source>
        <strain evidence="2 3">PX506</strain>
        <tissue evidence="2">Whole organism</tissue>
    </source>
</reference>
<dbReference type="KEGG" id="crq:GCK72_006523"/>
<dbReference type="EMBL" id="WUAV01000002">
    <property type="protein sequence ID" value="KAF1766566.1"/>
    <property type="molecule type" value="Genomic_DNA"/>
</dbReference>
<evidence type="ECO:0000256" key="1">
    <source>
        <dbReference type="SAM" id="Phobius"/>
    </source>
</evidence>
<dbReference type="GeneID" id="9811256"/>
<dbReference type="AlphaFoldDB" id="A0A6A5HIQ3"/>
<keyword evidence="1" id="KW-0472">Membrane</keyword>
<dbReference type="CTD" id="9811256"/>
<dbReference type="Proteomes" id="UP000483820">
    <property type="component" value="Chromosome II"/>
</dbReference>
<proteinExistence type="predicted"/>
<organism evidence="2 3">
    <name type="scientific">Caenorhabditis remanei</name>
    <name type="common">Caenorhabditis vulgaris</name>
    <dbReference type="NCBI Taxonomy" id="31234"/>
    <lineage>
        <taxon>Eukaryota</taxon>
        <taxon>Metazoa</taxon>
        <taxon>Ecdysozoa</taxon>
        <taxon>Nematoda</taxon>
        <taxon>Chromadorea</taxon>
        <taxon>Rhabditida</taxon>
        <taxon>Rhabditina</taxon>
        <taxon>Rhabditomorpha</taxon>
        <taxon>Rhabditoidea</taxon>
        <taxon>Rhabditidae</taxon>
        <taxon>Peloderinae</taxon>
        <taxon>Caenorhabditis</taxon>
    </lineage>
</organism>
<evidence type="ECO:0000313" key="3">
    <source>
        <dbReference type="Proteomes" id="UP000483820"/>
    </source>
</evidence>
<keyword evidence="1" id="KW-1133">Transmembrane helix</keyword>
<keyword evidence="1" id="KW-0812">Transmembrane</keyword>